<protein>
    <submittedName>
        <fullName evidence="2">Uncharacterized protein</fullName>
    </submittedName>
</protein>
<organism evidence="2 3">
    <name type="scientific">Morus notabilis</name>
    <dbReference type="NCBI Taxonomy" id="981085"/>
    <lineage>
        <taxon>Eukaryota</taxon>
        <taxon>Viridiplantae</taxon>
        <taxon>Streptophyta</taxon>
        <taxon>Embryophyta</taxon>
        <taxon>Tracheophyta</taxon>
        <taxon>Spermatophyta</taxon>
        <taxon>Magnoliopsida</taxon>
        <taxon>eudicotyledons</taxon>
        <taxon>Gunneridae</taxon>
        <taxon>Pentapetalae</taxon>
        <taxon>rosids</taxon>
        <taxon>fabids</taxon>
        <taxon>Rosales</taxon>
        <taxon>Moraceae</taxon>
        <taxon>Moreae</taxon>
        <taxon>Morus</taxon>
    </lineage>
</organism>
<dbReference type="Proteomes" id="UP000030645">
    <property type="component" value="Unassembled WGS sequence"/>
</dbReference>
<evidence type="ECO:0000313" key="3">
    <source>
        <dbReference type="Proteomes" id="UP000030645"/>
    </source>
</evidence>
<keyword evidence="3" id="KW-1185">Reference proteome</keyword>
<keyword evidence="1" id="KW-1133">Transmembrane helix</keyword>
<reference evidence="3" key="1">
    <citation type="submission" date="2013-01" db="EMBL/GenBank/DDBJ databases">
        <title>Draft Genome Sequence of a Mulberry Tree, Morus notabilis C.K. Schneid.</title>
        <authorList>
            <person name="He N."/>
            <person name="Zhao S."/>
        </authorList>
    </citation>
    <scope>NUCLEOTIDE SEQUENCE</scope>
</reference>
<evidence type="ECO:0000256" key="1">
    <source>
        <dbReference type="SAM" id="Phobius"/>
    </source>
</evidence>
<keyword evidence="1" id="KW-0812">Transmembrane</keyword>
<proteinExistence type="predicted"/>
<accession>W9QIX8</accession>
<dbReference type="EMBL" id="KE343329">
    <property type="protein sequence ID" value="EXB24284.1"/>
    <property type="molecule type" value="Genomic_DNA"/>
</dbReference>
<gene>
    <name evidence="2" type="ORF">L484_009918</name>
</gene>
<sequence length="64" mass="7391">MEEGSVPDQQQPSPSLWTFPTPLDWKLTLSYVALGFLSAADNLMYAYAYAYSPHPPRLFWHHLH</sequence>
<evidence type="ECO:0000313" key="2">
    <source>
        <dbReference type="EMBL" id="EXB24284.1"/>
    </source>
</evidence>
<keyword evidence="1" id="KW-0472">Membrane</keyword>
<feature type="transmembrane region" description="Helical" evidence="1">
    <location>
        <begin position="29"/>
        <end position="50"/>
    </location>
</feature>
<name>W9QIX8_9ROSA</name>
<dbReference type="AlphaFoldDB" id="W9QIX8"/>